<dbReference type="GO" id="GO:0005975">
    <property type="term" value="P:carbohydrate metabolic process"/>
    <property type="evidence" value="ECO:0007669"/>
    <property type="project" value="InterPro"/>
</dbReference>
<dbReference type="Proteomes" id="UP000674938">
    <property type="component" value="Unassembled WGS sequence"/>
</dbReference>
<dbReference type="AlphaFoldDB" id="A0A940SU62"/>
<gene>
    <name evidence="2" type="ORF">I6N95_23235</name>
</gene>
<dbReference type="InterPro" id="IPR008928">
    <property type="entry name" value="6-hairpin_glycosidase_sf"/>
</dbReference>
<evidence type="ECO:0000256" key="1">
    <source>
        <dbReference type="ARBA" id="ARBA00022801"/>
    </source>
</evidence>
<dbReference type="Pfam" id="PF07470">
    <property type="entry name" value="Glyco_hydro_88"/>
    <property type="match status" value="1"/>
</dbReference>
<dbReference type="InterPro" id="IPR052043">
    <property type="entry name" value="PolySaccharide_Degr_Enz"/>
</dbReference>
<proteinExistence type="predicted"/>
<reference evidence="2" key="1">
    <citation type="submission" date="2020-12" db="EMBL/GenBank/DDBJ databases">
        <title>Vagococcus allomyrinae sp. nov. and Enterococcus lavae sp. nov., isolated from the larvae of Allomyrina dichotoma.</title>
        <authorList>
            <person name="Lee S.D."/>
        </authorList>
    </citation>
    <scope>NUCLEOTIDE SEQUENCE</scope>
    <source>
        <strain evidence="2">BWB3-3</strain>
    </source>
</reference>
<name>A0A940SU62_9ENTE</name>
<evidence type="ECO:0000313" key="3">
    <source>
        <dbReference type="Proteomes" id="UP000674938"/>
    </source>
</evidence>
<comment type="caution">
    <text evidence="2">The sequence shown here is derived from an EMBL/GenBank/DDBJ whole genome shotgun (WGS) entry which is preliminary data.</text>
</comment>
<accession>A0A940SU62</accession>
<dbReference type="InterPro" id="IPR012341">
    <property type="entry name" value="6hp_glycosidase-like_sf"/>
</dbReference>
<organism evidence="2 3">
    <name type="scientific">Vagococcus allomyrinae</name>
    <dbReference type="NCBI Taxonomy" id="2794353"/>
    <lineage>
        <taxon>Bacteria</taxon>
        <taxon>Bacillati</taxon>
        <taxon>Bacillota</taxon>
        <taxon>Bacilli</taxon>
        <taxon>Lactobacillales</taxon>
        <taxon>Enterococcaceae</taxon>
        <taxon>Vagococcus</taxon>
    </lineage>
</organism>
<evidence type="ECO:0000313" key="2">
    <source>
        <dbReference type="EMBL" id="MBP1043947.1"/>
    </source>
</evidence>
<dbReference type="PANTHER" id="PTHR33886:SF8">
    <property type="entry name" value="UNSATURATED RHAMNOGALACTURONAN HYDROLASE (EUROFUNG)"/>
    <property type="match status" value="1"/>
</dbReference>
<keyword evidence="3" id="KW-1185">Reference proteome</keyword>
<sequence length="377" mass="43298">MTEINWSIKTADSIIERTPKLYEDKGYHGKWSYDYGVVLKGFEAIWRATKDPKYLQFIQDNMDYFIQADGSIRGYEVGEYNIDHINNGKLLFTLYRETGQEKYRLAADLLRSQLKEHPRTSEGAFWHKEIYPYQIWLDGLYMGAPFYGEYDLTFNEGKDLEDVIKQFILCDRHTRDPETGLLFHAWDETKSQPWCDPETGLSENFWGRSLGWYVMALVDMLEILPENHSGHAILSAFLVDTLVALRPYQDVTGVWYQVVNQGQRKGNYLEASASSMITCGMAKGIRLGVLDQSDWQPTLEKAYQGLIEEFILLTKEGWVNLNKNCQVAGLGGADQRDGTYTYYISEPIIVNDQKGVGAFLQATAEYERLITQQKAGK</sequence>
<dbReference type="GO" id="GO:0016787">
    <property type="term" value="F:hydrolase activity"/>
    <property type="evidence" value="ECO:0007669"/>
    <property type="project" value="UniProtKB-KW"/>
</dbReference>
<dbReference type="InterPro" id="IPR010905">
    <property type="entry name" value="Glyco_hydro_88"/>
</dbReference>
<dbReference type="EMBL" id="JAEEGA010000020">
    <property type="protein sequence ID" value="MBP1043947.1"/>
    <property type="molecule type" value="Genomic_DNA"/>
</dbReference>
<protein>
    <submittedName>
        <fullName evidence="2">Glycoside hydrolase family 88 protein</fullName>
    </submittedName>
</protein>
<dbReference type="RefSeq" id="WP_209531933.1">
    <property type="nucleotide sequence ID" value="NZ_JAEEGA010000020.1"/>
</dbReference>
<dbReference type="PANTHER" id="PTHR33886">
    <property type="entry name" value="UNSATURATED RHAMNOGALACTURONAN HYDROLASE (EUROFUNG)"/>
    <property type="match status" value="1"/>
</dbReference>
<dbReference type="SUPFAM" id="SSF48208">
    <property type="entry name" value="Six-hairpin glycosidases"/>
    <property type="match status" value="1"/>
</dbReference>
<dbReference type="Gene3D" id="1.50.10.10">
    <property type="match status" value="1"/>
</dbReference>
<keyword evidence="1 2" id="KW-0378">Hydrolase</keyword>